<evidence type="ECO:0000259" key="1">
    <source>
        <dbReference type="Pfam" id="PF00535"/>
    </source>
</evidence>
<accession>A0A1G9WIG3</accession>
<gene>
    <name evidence="2" type="ORF">SAMN05421820_105180</name>
</gene>
<name>A0A1G9WIG3_9SPHI</name>
<keyword evidence="3" id="KW-1185">Reference proteome</keyword>
<dbReference type="SUPFAM" id="SSF53448">
    <property type="entry name" value="Nucleotide-diphospho-sugar transferases"/>
    <property type="match status" value="1"/>
</dbReference>
<dbReference type="PANTHER" id="PTHR22916">
    <property type="entry name" value="GLYCOSYLTRANSFERASE"/>
    <property type="match status" value="1"/>
</dbReference>
<sequence>MPKISVVVTTYNRSELLRETVSSILSQTFTDFELIVVDNYSNYNFLELIGSFNDERIKAYQNVNNGIIAINRNYGIKLAAGEYIALCDDDDLWEPTKLEDQLSVMVRNPSVSVCCTNVTFINFRQKQTTFSKLSGFLRGKFLSFNVVPAKYLLIFLAYVTNSSVLFRRELVNLIGYINEDPDLKAIEDYEYWFRSALVGKVFYINKRLVRYRLHDQQLSLMDSNVYKRTLGVVRSQWSKLNAIQKMIYKIKNGQQNT</sequence>
<dbReference type="Gene3D" id="3.90.550.10">
    <property type="entry name" value="Spore Coat Polysaccharide Biosynthesis Protein SpsA, Chain A"/>
    <property type="match status" value="1"/>
</dbReference>
<dbReference type="InterPro" id="IPR029044">
    <property type="entry name" value="Nucleotide-diphossugar_trans"/>
</dbReference>
<dbReference type="EMBL" id="FNGY01000005">
    <property type="protein sequence ID" value="SDM84147.1"/>
    <property type="molecule type" value="Genomic_DNA"/>
</dbReference>
<dbReference type="Proteomes" id="UP000183200">
    <property type="component" value="Unassembled WGS sequence"/>
</dbReference>
<dbReference type="Pfam" id="PF00535">
    <property type="entry name" value="Glycos_transf_2"/>
    <property type="match status" value="1"/>
</dbReference>
<keyword evidence="2" id="KW-0808">Transferase</keyword>
<feature type="domain" description="Glycosyltransferase 2-like" evidence="1">
    <location>
        <begin position="5"/>
        <end position="128"/>
    </location>
</feature>
<dbReference type="PANTHER" id="PTHR22916:SF3">
    <property type="entry name" value="UDP-GLCNAC:BETAGAL BETA-1,3-N-ACETYLGLUCOSAMINYLTRANSFERASE-LIKE PROTEIN 1"/>
    <property type="match status" value="1"/>
</dbReference>
<proteinExistence type="predicted"/>
<organism evidence="2 3">
    <name type="scientific">Pedobacter steynii</name>
    <dbReference type="NCBI Taxonomy" id="430522"/>
    <lineage>
        <taxon>Bacteria</taxon>
        <taxon>Pseudomonadati</taxon>
        <taxon>Bacteroidota</taxon>
        <taxon>Sphingobacteriia</taxon>
        <taxon>Sphingobacteriales</taxon>
        <taxon>Sphingobacteriaceae</taxon>
        <taxon>Pedobacter</taxon>
    </lineage>
</organism>
<dbReference type="GO" id="GO:0016758">
    <property type="term" value="F:hexosyltransferase activity"/>
    <property type="evidence" value="ECO:0007669"/>
    <property type="project" value="UniProtKB-ARBA"/>
</dbReference>
<evidence type="ECO:0000313" key="3">
    <source>
        <dbReference type="Proteomes" id="UP000183200"/>
    </source>
</evidence>
<protein>
    <submittedName>
        <fullName evidence="2">Glycosyltransferase, GT2 family</fullName>
    </submittedName>
</protein>
<dbReference type="InterPro" id="IPR001173">
    <property type="entry name" value="Glyco_trans_2-like"/>
</dbReference>
<evidence type="ECO:0000313" key="2">
    <source>
        <dbReference type="EMBL" id="SDM84147.1"/>
    </source>
</evidence>
<reference evidence="3" key="1">
    <citation type="submission" date="2016-10" db="EMBL/GenBank/DDBJ databases">
        <authorList>
            <person name="Varghese N."/>
            <person name="Submissions S."/>
        </authorList>
    </citation>
    <scope>NUCLEOTIDE SEQUENCE [LARGE SCALE GENOMIC DNA]</scope>
    <source>
        <strain evidence="3">DSM 19110</strain>
    </source>
</reference>
<dbReference type="AlphaFoldDB" id="A0A1G9WIG3"/>